<gene>
    <name evidence="9" type="ORF">MNODULE_00380</name>
</gene>
<dbReference type="InterPro" id="IPR027304">
    <property type="entry name" value="Trigger_fact/SurA_dom_sf"/>
</dbReference>
<dbReference type="PANTHER" id="PTHR47637">
    <property type="entry name" value="CHAPERONE SURA"/>
    <property type="match status" value="1"/>
</dbReference>
<evidence type="ECO:0000256" key="1">
    <source>
        <dbReference type="ARBA" id="ARBA00022729"/>
    </source>
</evidence>
<keyword evidence="5 6" id="KW-0413">Isomerase</keyword>
<evidence type="ECO:0000256" key="3">
    <source>
        <dbReference type="ARBA" id="ARBA00023110"/>
    </source>
</evidence>
<feature type="region of interest" description="Disordered" evidence="7">
    <location>
        <begin position="1"/>
        <end position="23"/>
    </location>
</feature>
<dbReference type="InterPro" id="IPR046357">
    <property type="entry name" value="PPIase_dom_sf"/>
</dbReference>
<evidence type="ECO:0000256" key="7">
    <source>
        <dbReference type="SAM" id="MobiDB-lite"/>
    </source>
</evidence>
<dbReference type="Gene3D" id="3.10.50.40">
    <property type="match status" value="1"/>
</dbReference>
<dbReference type="Pfam" id="PF00639">
    <property type="entry name" value="Rotamase"/>
    <property type="match status" value="1"/>
</dbReference>
<keyword evidence="10" id="KW-1185">Reference proteome</keyword>
<dbReference type="EMBL" id="VTOW01000001">
    <property type="protein sequence ID" value="NKE69209.1"/>
    <property type="molecule type" value="Genomic_DNA"/>
</dbReference>
<accession>A0A7X6DL64</accession>
<dbReference type="SUPFAM" id="SSF109998">
    <property type="entry name" value="Triger factor/SurA peptide-binding domain-like"/>
    <property type="match status" value="1"/>
</dbReference>
<feature type="domain" description="PpiC" evidence="8">
    <location>
        <begin position="219"/>
        <end position="320"/>
    </location>
</feature>
<reference evidence="9 10" key="1">
    <citation type="journal article" date="2020" name="Nature">
        <title>Bacterial chemolithoautotrophy via manganese oxidation.</title>
        <authorList>
            <person name="Yu H."/>
            <person name="Leadbetter J.R."/>
        </authorList>
    </citation>
    <scope>NUCLEOTIDE SEQUENCE [LARGE SCALE GENOMIC DNA]</scope>
    <source>
        <strain evidence="9 10">Mn-1</strain>
    </source>
</reference>
<comment type="caution">
    <text evidence="9">The sequence shown here is derived from an EMBL/GenBank/DDBJ whole genome shotgun (WGS) entry which is preliminary data.</text>
</comment>
<dbReference type="Pfam" id="PF09312">
    <property type="entry name" value="SurA_N"/>
    <property type="match status" value="1"/>
</dbReference>
<proteinExistence type="predicted"/>
<protein>
    <recommendedName>
        <fullName evidence="8">PpiC domain-containing protein</fullName>
    </recommendedName>
</protein>
<evidence type="ECO:0000256" key="4">
    <source>
        <dbReference type="ARBA" id="ARBA00023186"/>
    </source>
</evidence>
<dbReference type="Proteomes" id="UP000534783">
    <property type="component" value="Unassembled WGS sequence"/>
</dbReference>
<dbReference type="AlphaFoldDB" id="A0A7X6DL64"/>
<dbReference type="PANTHER" id="PTHR47637:SF1">
    <property type="entry name" value="CHAPERONE SURA"/>
    <property type="match status" value="1"/>
</dbReference>
<dbReference type="InterPro" id="IPR000297">
    <property type="entry name" value="PPIase_PpiC"/>
</dbReference>
<evidence type="ECO:0000256" key="5">
    <source>
        <dbReference type="ARBA" id="ARBA00023235"/>
    </source>
</evidence>
<dbReference type="Gene3D" id="1.10.4030.10">
    <property type="entry name" value="Porin chaperone SurA, peptide-binding domain"/>
    <property type="match status" value="1"/>
</dbReference>
<evidence type="ECO:0000313" key="9">
    <source>
        <dbReference type="EMBL" id="NKE69209.1"/>
    </source>
</evidence>
<organism evidence="9 10">
    <name type="scientific">Candidatus Manganitrophus noduliformans</name>
    <dbReference type="NCBI Taxonomy" id="2606439"/>
    <lineage>
        <taxon>Bacteria</taxon>
        <taxon>Pseudomonadati</taxon>
        <taxon>Nitrospirota</taxon>
        <taxon>Nitrospiria</taxon>
        <taxon>Candidatus Troglogloeales</taxon>
        <taxon>Candidatus Manganitrophaceae</taxon>
        <taxon>Candidatus Manganitrophus</taxon>
    </lineage>
</organism>
<dbReference type="InterPro" id="IPR050280">
    <property type="entry name" value="OMP_Chaperone_SurA"/>
</dbReference>
<dbReference type="InterPro" id="IPR015391">
    <property type="entry name" value="SurA_N"/>
</dbReference>
<keyword evidence="1" id="KW-0732">Signal</keyword>
<dbReference type="GO" id="GO:0003755">
    <property type="term" value="F:peptidyl-prolyl cis-trans isomerase activity"/>
    <property type="evidence" value="ECO:0007669"/>
    <property type="project" value="UniProtKB-KW"/>
</dbReference>
<dbReference type="PROSITE" id="PS50198">
    <property type="entry name" value="PPIC_PPIASE_2"/>
    <property type="match status" value="1"/>
</dbReference>
<evidence type="ECO:0000259" key="8">
    <source>
        <dbReference type="PROSITE" id="PS50198"/>
    </source>
</evidence>
<sequence length="365" mass="41372">MRSKSASTRPFWRRNGRPSSPAGLKTFAVKRRSKSMKSSFTKRCNWVAAAIVLASANLAWGGVIIDRIVAVVNREVITQSELDEAAQALKKARLADPAALSPTGEPGDPNSNLQRDLLNQMIEQKLFQQEAKKSGIRVSDAELELALKDIEERNRFPSREALKQAVTQENVPWEKYVEDLRNQLTVLKLMNRAIDSNLLITDTEVRAYYDAHPEAFRLPEQIRLKQILIRIPEGASTEVIEQKQQRAEQALAEARKGEEFIQLVEKYSDGSERRAGGDLGAFKKGDLTPEIDRVIFSLKDGDVSPVIQTGLGFHLFKVQVPSDLQKQPFEKVKKEIEEKLLNEKRTALRQKWIDELWGRSFVEVK</sequence>
<evidence type="ECO:0000313" key="10">
    <source>
        <dbReference type="Proteomes" id="UP000534783"/>
    </source>
</evidence>
<keyword evidence="3 6" id="KW-0697">Rotamase</keyword>
<evidence type="ECO:0000256" key="2">
    <source>
        <dbReference type="ARBA" id="ARBA00022764"/>
    </source>
</evidence>
<keyword evidence="4" id="KW-0143">Chaperone</keyword>
<keyword evidence="2" id="KW-0574">Periplasm</keyword>
<evidence type="ECO:0000256" key="6">
    <source>
        <dbReference type="PROSITE-ProRule" id="PRU00278"/>
    </source>
</evidence>
<dbReference type="SUPFAM" id="SSF54534">
    <property type="entry name" value="FKBP-like"/>
    <property type="match status" value="1"/>
</dbReference>
<name>A0A7X6DL64_9BACT</name>